<evidence type="ECO:0008006" key="3">
    <source>
        <dbReference type="Google" id="ProtNLM"/>
    </source>
</evidence>
<accession>A0A2H0V989</accession>
<reference evidence="2" key="1">
    <citation type="submission" date="2017-09" db="EMBL/GenBank/DDBJ databases">
        <title>Depth-based differentiation of microbial function through sediment-hosted aquifers and enrichment of novel symbionts in the deep terrestrial subsurface.</title>
        <authorList>
            <person name="Probst A.J."/>
            <person name="Ladd B."/>
            <person name="Jarett J.K."/>
            <person name="Geller-Mcgrath D.E."/>
            <person name="Sieber C.M.K."/>
            <person name="Emerson J.B."/>
            <person name="Anantharaman K."/>
            <person name="Thomas B.C."/>
            <person name="Malmstrom R."/>
            <person name="Stieglmeier M."/>
            <person name="Klingl A."/>
            <person name="Woyke T."/>
            <person name="Ryan C.M."/>
            <person name="Banfield J.F."/>
        </authorList>
    </citation>
    <scope>NUCLEOTIDE SEQUENCE [LARGE SCALE GENOMIC DNA]</scope>
</reference>
<gene>
    <name evidence="1" type="ORF">COT93_00875</name>
</gene>
<sequence length="273" mass="30524">MKRLMLLSIISVIFALSTTVIQAQYLEKINISAFSSWENNAIHNSNYYGMYANYFLYKSGSFMFGPYITGSISDNSNVNGYNGNAKEIGAGVLLGWFSYSLLGSQDFDTWLSPNIGVKYNMDQGQVSLYSGKQTDWLLQVGLDLNIWQRDLLGLFPKIQINAGMQIPLSGEKTSFWDNTRIDDAVWDRGFASIMGKLTILNIGVGSLYLSPKLIGLYNFSRGDKQTTLGPGFELSLHKPHTDDFISAYCLYKFSSIDNDNRWTGGVMISFTAL</sequence>
<dbReference type="EMBL" id="PFAL01000012">
    <property type="protein sequence ID" value="PIR95667.1"/>
    <property type="molecule type" value="Genomic_DNA"/>
</dbReference>
<dbReference type="AlphaFoldDB" id="A0A2H0V989"/>
<name>A0A2H0V989_9BACT</name>
<dbReference type="Proteomes" id="UP000229972">
    <property type="component" value="Unassembled WGS sequence"/>
</dbReference>
<comment type="caution">
    <text evidence="1">The sequence shown here is derived from an EMBL/GenBank/DDBJ whole genome shotgun (WGS) entry which is preliminary data.</text>
</comment>
<protein>
    <recommendedName>
        <fullName evidence="3">Outer membrane protein beta-barrel domain-containing protein</fullName>
    </recommendedName>
</protein>
<evidence type="ECO:0000313" key="2">
    <source>
        <dbReference type="Proteomes" id="UP000229972"/>
    </source>
</evidence>
<proteinExistence type="predicted"/>
<organism evidence="1 2">
    <name type="scientific">Candidatus Falkowbacteria bacterium CG10_big_fil_rev_8_21_14_0_10_37_18</name>
    <dbReference type="NCBI Taxonomy" id="1974562"/>
    <lineage>
        <taxon>Bacteria</taxon>
        <taxon>Candidatus Falkowiibacteriota</taxon>
    </lineage>
</organism>
<evidence type="ECO:0000313" key="1">
    <source>
        <dbReference type="EMBL" id="PIR95667.1"/>
    </source>
</evidence>